<feature type="region of interest" description="Disordered" evidence="2">
    <location>
        <begin position="407"/>
        <end position="523"/>
    </location>
</feature>
<evidence type="ECO:0000256" key="1">
    <source>
        <dbReference type="ARBA" id="ARBA00022884"/>
    </source>
</evidence>
<dbReference type="InterPro" id="IPR035979">
    <property type="entry name" value="RBD_domain_sf"/>
</dbReference>
<feature type="compositionally biased region" description="Basic residues" evidence="2">
    <location>
        <begin position="1"/>
        <end position="28"/>
    </location>
</feature>
<evidence type="ECO:0000259" key="4">
    <source>
        <dbReference type="Pfam" id="PF05391"/>
    </source>
</evidence>
<dbReference type="EMBL" id="QEFC01004016">
    <property type="protein sequence ID" value="KAE9445728.1"/>
    <property type="molecule type" value="Genomic_DNA"/>
</dbReference>
<dbReference type="AlphaFoldDB" id="A0A6A4KSH1"/>
<dbReference type="SUPFAM" id="SSF54928">
    <property type="entry name" value="RNA-binding domain, RBD"/>
    <property type="match status" value="1"/>
</dbReference>
<evidence type="ECO:0000313" key="5">
    <source>
        <dbReference type="EMBL" id="KAE9445728.1"/>
    </source>
</evidence>
<feature type="compositionally biased region" description="Basic and acidic residues" evidence="2">
    <location>
        <begin position="407"/>
        <end position="429"/>
    </location>
</feature>
<feature type="region of interest" description="Disordered" evidence="2">
    <location>
        <begin position="166"/>
        <end position="252"/>
    </location>
</feature>
<name>A0A6A4KSH1_9ERIC</name>
<comment type="caution">
    <text evidence="5">The sequence shown here is derived from an EMBL/GenBank/DDBJ whole genome shotgun (WGS) entry which is preliminary data.</text>
</comment>
<feature type="transmembrane region" description="Helical" evidence="3">
    <location>
        <begin position="294"/>
        <end position="315"/>
    </location>
</feature>
<feature type="non-terminal residue" evidence="5">
    <location>
        <position position="1"/>
    </location>
</feature>
<gene>
    <name evidence="5" type="ORF">C3L33_22373</name>
</gene>
<keyword evidence="3" id="KW-1133">Transmembrane helix</keyword>
<feature type="compositionally biased region" description="Basic and acidic residues" evidence="2">
    <location>
        <begin position="206"/>
        <end position="228"/>
    </location>
</feature>
<keyword evidence="3" id="KW-0812">Transmembrane</keyword>
<feature type="domain" description="LSM-interacting" evidence="4">
    <location>
        <begin position="507"/>
        <end position="522"/>
    </location>
</feature>
<keyword evidence="1" id="KW-0694">RNA-binding</keyword>
<accession>A0A6A4KSH1</accession>
<dbReference type="OrthoDB" id="1736183at2759"/>
<dbReference type="Pfam" id="PF05391">
    <property type="entry name" value="Lsm_interact"/>
    <property type="match status" value="1"/>
</dbReference>
<feature type="compositionally biased region" description="Basic and acidic residues" evidence="2">
    <location>
        <begin position="174"/>
        <end position="185"/>
    </location>
</feature>
<evidence type="ECO:0000256" key="3">
    <source>
        <dbReference type="SAM" id="Phobius"/>
    </source>
</evidence>
<proteinExistence type="predicted"/>
<dbReference type="InterPro" id="IPR012677">
    <property type="entry name" value="Nucleotide-bd_a/b_plait_sf"/>
</dbReference>
<sequence>MSRSRTRGGERRKRKKKKKDKRRRKKKKKEEVVERRRRRLPSTEAATLIDRLKLLLLYKSDKRRPSGLRRKSSRSRVRKRSLEVGMTWRRVAGGWRVVAGVGGLGFQLWRLKVDDDGNRNRVSTVMVDDGWEFGTLEDFDRAIQKLTPRLEELQLFRLQQESKNVGLMTNQRENISKRNTPEKRKQGSNVGDEQPKAKRQKNTAPDMRKAKREDKAWEKSSVETKRLENTQVNDGKSSIAHGKETKDLTPEKPKYKDQCTAFATYDDLRGFFSDVGGVVAIRILKDKYSGKSRISLWPCFSSIYFFFFFFFFRFFDILNLIPEVTDMSPDKQLVKHASLWQFFMDKVKQNDDCGHGMDQGFGDTRGHVDLEGLAYVDFADDAHLEAAVAKNKRTLLGKRLSIARSDPKQWKTRESLGRHAPVEHGEKSKHANGQTSTVGESDPKEDKSDTSKGATGGHDPKSTNPHNDGDNIQLKGKNTFAVPRTVRPLGWTDKNNLKMEVAEEGEDEKPKSNDEFRKMLLRK</sequence>
<protein>
    <recommendedName>
        <fullName evidence="4">LSM-interacting domain-containing protein</fullName>
    </recommendedName>
</protein>
<dbReference type="InterPro" id="IPR008669">
    <property type="entry name" value="LSM_interact"/>
</dbReference>
<reference evidence="5" key="1">
    <citation type="journal article" date="2019" name="Genome Biol. Evol.">
        <title>The Rhododendron genome and chromosomal organization provide insight into shared whole-genome duplications across the heath family (Ericaceae).</title>
        <authorList>
            <person name="Soza V.L."/>
            <person name="Lindsley D."/>
            <person name="Waalkes A."/>
            <person name="Ramage E."/>
            <person name="Patwardhan R.P."/>
            <person name="Burton J.N."/>
            <person name="Adey A."/>
            <person name="Kumar A."/>
            <person name="Qiu R."/>
            <person name="Shendure J."/>
            <person name="Hall B."/>
        </authorList>
    </citation>
    <scope>NUCLEOTIDE SEQUENCE</scope>
    <source>
        <strain evidence="5">RSF 1966-606</strain>
    </source>
</reference>
<organism evidence="5">
    <name type="scientific">Rhododendron williamsianum</name>
    <dbReference type="NCBI Taxonomy" id="262921"/>
    <lineage>
        <taxon>Eukaryota</taxon>
        <taxon>Viridiplantae</taxon>
        <taxon>Streptophyta</taxon>
        <taxon>Embryophyta</taxon>
        <taxon>Tracheophyta</taxon>
        <taxon>Spermatophyta</taxon>
        <taxon>Magnoliopsida</taxon>
        <taxon>eudicotyledons</taxon>
        <taxon>Gunneridae</taxon>
        <taxon>Pentapetalae</taxon>
        <taxon>asterids</taxon>
        <taxon>Ericales</taxon>
        <taxon>Ericaceae</taxon>
        <taxon>Ericoideae</taxon>
        <taxon>Rhodoreae</taxon>
        <taxon>Rhododendron</taxon>
    </lineage>
</organism>
<dbReference type="Gene3D" id="3.30.70.330">
    <property type="match status" value="1"/>
</dbReference>
<feature type="compositionally biased region" description="Basic and acidic residues" evidence="2">
    <location>
        <begin position="441"/>
        <end position="450"/>
    </location>
</feature>
<keyword evidence="3" id="KW-0472">Membrane</keyword>
<feature type="compositionally biased region" description="Basic and acidic residues" evidence="2">
    <location>
        <begin position="241"/>
        <end position="252"/>
    </location>
</feature>
<feature type="region of interest" description="Disordered" evidence="2">
    <location>
        <begin position="1"/>
        <end position="38"/>
    </location>
</feature>
<evidence type="ECO:0000256" key="2">
    <source>
        <dbReference type="SAM" id="MobiDB-lite"/>
    </source>
</evidence>
<dbReference type="GO" id="GO:0003723">
    <property type="term" value="F:RNA binding"/>
    <property type="evidence" value="ECO:0007669"/>
    <property type="project" value="UniProtKB-KW"/>
</dbReference>
<feature type="compositionally biased region" description="Basic and acidic residues" evidence="2">
    <location>
        <begin position="508"/>
        <end position="523"/>
    </location>
</feature>